<sequence>MAFHVELSELAAERLRKLDGSLRDRIVRKLEQAAKEPSRFLERLSAVESYKLRVGDHRIIIDVDWKAETLYVLTLGHRSVVYR</sequence>
<gene>
    <name evidence="2" type="ORF">B1B_18473</name>
    <name evidence="3" type="ORF">B2A_12231</name>
</gene>
<evidence type="ECO:0000256" key="1">
    <source>
        <dbReference type="ARBA" id="ARBA00022649"/>
    </source>
</evidence>
<proteinExistence type="predicted"/>
<comment type="caution">
    <text evidence="2">The sequence shown here is derived from an EMBL/GenBank/DDBJ whole genome shotgun (WGS) entry which is preliminary data.</text>
</comment>
<dbReference type="EMBL" id="AUZY01012362">
    <property type="protein sequence ID" value="EQD30297.1"/>
    <property type="molecule type" value="Genomic_DNA"/>
</dbReference>
<evidence type="ECO:0000313" key="2">
    <source>
        <dbReference type="EMBL" id="EQD30297.1"/>
    </source>
</evidence>
<dbReference type="InterPro" id="IPR035093">
    <property type="entry name" value="RelE/ParE_toxin_dom_sf"/>
</dbReference>
<dbReference type="EMBL" id="AUZZ01008821">
    <property type="protein sequence ID" value="EQD36215.1"/>
    <property type="molecule type" value="Genomic_DNA"/>
</dbReference>
<accession>T0YEM3</accession>
<dbReference type="PANTHER" id="PTHR35601">
    <property type="entry name" value="TOXIN RELE"/>
    <property type="match status" value="1"/>
</dbReference>
<organism evidence="2">
    <name type="scientific">mine drainage metagenome</name>
    <dbReference type="NCBI Taxonomy" id="410659"/>
    <lineage>
        <taxon>unclassified sequences</taxon>
        <taxon>metagenomes</taxon>
        <taxon>ecological metagenomes</taxon>
    </lineage>
</organism>
<reference evidence="2" key="2">
    <citation type="journal article" date="2014" name="ISME J.">
        <title>Microbial stratification in low pH oxic and suboxic macroscopic growths along an acid mine drainage.</title>
        <authorList>
            <person name="Mendez-Garcia C."/>
            <person name="Mesa V."/>
            <person name="Sprenger R.R."/>
            <person name="Richter M."/>
            <person name="Diez M.S."/>
            <person name="Solano J."/>
            <person name="Bargiela R."/>
            <person name="Golyshina O.V."/>
            <person name="Manteca A."/>
            <person name="Ramos J.L."/>
            <person name="Gallego J.R."/>
            <person name="Llorente I."/>
            <person name="Martins Dos Santos V.A."/>
            <person name="Jensen O.N."/>
            <person name="Pelaez A.I."/>
            <person name="Sanchez J."/>
            <person name="Ferrer M."/>
        </authorList>
    </citation>
    <scope>NUCLEOTIDE SEQUENCE</scope>
</reference>
<evidence type="ECO:0000313" key="3">
    <source>
        <dbReference type="EMBL" id="EQD36215.1"/>
    </source>
</evidence>
<keyword evidence="1" id="KW-1277">Toxin-antitoxin system</keyword>
<dbReference type="Gene3D" id="3.30.2310.20">
    <property type="entry name" value="RelE-like"/>
    <property type="match status" value="1"/>
</dbReference>
<protein>
    <submittedName>
        <fullName evidence="2">Addiction module toxin, RelE/StbE family</fullName>
    </submittedName>
</protein>
<dbReference type="SUPFAM" id="SSF143011">
    <property type="entry name" value="RelE-like"/>
    <property type="match status" value="1"/>
</dbReference>
<dbReference type="PANTHER" id="PTHR35601:SF1">
    <property type="entry name" value="TOXIN RELE"/>
    <property type="match status" value="1"/>
</dbReference>
<reference evidence="2" key="1">
    <citation type="submission" date="2013-08" db="EMBL/GenBank/DDBJ databases">
        <authorList>
            <person name="Mendez C."/>
            <person name="Richter M."/>
            <person name="Ferrer M."/>
            <person name="Sanchez J."/>
        </authorList>
    </citation>
    <scope>NUCLEOTIDE SEQUENCE</scope>
</reference>
<dbReference type="Pfam" id="PF05016">
    <property type="entry name" value="ParE_toxin"/>
    <property type="match status" value="1"/>
</dbReference>
<dbReference type="AlphaFoldDB" id="T0YEM3"/>
<dbReference type="InterPro" id="IPR007712">
    <property type="entry name" value="RelE/ParE_toxin"/>
</dbReference>
<name>T0YEM3_9ZZZZ</name>